<dbReference type="InterPro" id="IPR051742">
    <property type="entry name" value="Ribosome_Assembly_uL10"/>
</dbReference>
<dbReference type="PANTHER" id="PTHR45841:SF1">
    <property type="entry name" value="MRNA TURNOVER PROTEIN 4 HOMOLOG"/>
    <property type="match status" value="1"/>
</dbReference>
<proteinExistence type="predicted"/>
<gene>
    <name evidence="1" type="ORF">niasHS_009530</name>
</gene>
<evidence type="ECO:0000313" key="2">
    <source>
        <dbReference type="Proteomes" id="UP001620645"/>
    </source>
</evidence>
<dbReference type="Gene3D" id="3.90.105.20">
    <property type="match status" value="1"/>
</dbReference>
<organism evidence="1 2">
    <name type="scientific">Heterodera schachtii</name>
    <name type="common">Sugarbeet cyst nematode worm</name>
    <name type="synonym">Tylenchus schachtii</name>
    <dbReference type="NCBI Taxonomy" id="97005"/>
    <lineage>
        <taxon>Eukaryota</taxon>
        <taxon>Metazoa</taxon>
        <taxon>Ecdysozoa</taxon>
        <taxon>Nematoda</taxon>
        <taxon>Chromadorea</taxon>
        <taxon>Rhabditida</taxon>
        <taxon>Tylenchina</taxon>
        <taxon>Tylenchomorpha</taxon>
        <taxon>Tylenchoidea</taxon>
        <taxon>Heteroderidae</taxon>
        <taxon>Heteroderinae</taxon>
        <taxon>Heterodera</taxon>
    </lineage>
</organism>
<accession>A0ABD2JC94</accession>
<dbReference type="PANTHER" id="PTHR45841">
    <property type="entry name" value="MRNA TURNOVER PROTEIN 4 MRTO4"/>
    <property type="match status" value="1"/>
</dbReference>
<dbReference type="InterPro" id="IPR043164">
    <property type="entry name" value="Ribosomal_uL10-like_insert_sf"/>
</dbReference>
<keyword evidence="2" id="KW-1185">Reference proteome</keyword>
<dbReference type="Proteomes" id="UP001620645">
    <property type="component" value="Unassembled WGS sequence"/>
</dbReference>
<comment type="caution">
    <text evidence="1">The sequence shown here is derived from an EMBL/GenBank/DDBJ whole genome shotgun (WGS) entry which is preliminary data.</text>
</comment>
<reference evidence="1 2" key="1">
    <citation type="submission" date="2024-10" db="EMBL/GenBank/DDBJ databases">
        <authorList>
            <person name="Kim D."/>
        </authorList>
    </citation>
    <scope>NUCLEOTIDE SEQUENCE [LARGE SCALE GENOMIC DNA]</scope>
    <source>
        <strain evidence="1">Taebaek</strain>
    </source>
</reference>
<dbReference type="EMBL" id="JBICCN010000164">
    <property type="protein sequence ID" value="KAL3088233.1"/>
    <property type="molecule type" value="Genomic_DNA"/>
</dbReference>
<name>A0ABD2JC94_HETSC</name>
<protein>
    <submittedName>
        <fullName evidence="1">Uncharacterized protein</fullName>
    </submittedName>
</protein>
<sequence>MPFVHQQFKQISRIFFAINIWWPWRWANRHMTNRRVNCTNNVKANEVQRFFNEHTEAEFEKAGAVASADISLLTGLLPAELHLHGAMEPQLRKGIWDEFLIKNGPTAKILNKCAIELLEEFTVCKTGDLLSADQASILKQFGHRLAQFHVRLFASVEQNEGI</sequence>
<dbReference type="AlphaFoldDB" id="A0ABD2JC94"/>
<evidence type="ECO:0000313" key="1">
    <source>
        <dbReference type="EMBL" id="KAL3088233.1"/>
    </source>
</evidence>